<keyword evidence="2" id="KW-1185">Reference proteome</keyword>
<dbReference type="EMBL" id="CM051399">
    <property type="protein sequence ID" value="KAJ4716101.1"/>
    <property type="molecule type" value="Genomic_DNA"/>
</dbReference>
<proteinExistence type="predicted"/>
<evidence type="ECO:0000313" key="1">
    <source>
        <dbReference type="EMBL" id="KAJ4716101.1"/>
    </source>
</evidence>
<organism evidence="1 2">
    <name type="scientific">Melia azedarach</name>
    <name type="common">Chinaberry tree</name>
    <dbReference type="NCBI Taxonomy" id="155640"/>
    <lineage>
        <taxon>Eukaryota</taxon>
        <taxon>Viridiplantae</taxon>
        <taxon>Streptophyta</taxon>
        <taxon>Embryophyta</taxon>
        <taxon>Tracheophyta</taxon>
        <taxon>Spermatophyta</taxon>
        <taxon>Magnoliopsida</taxon>
        <taxon>eudicotyledons</taxon>
        <taxon>Gunneridae</taxon>
        <taxon>Pentapetalae</taxon>
        <taxon>rosids</taxon>
        <taxon>malvids</taxon>
        <taxon>Sapindales</taxon>
        <taxon>Meliaceae</taxon>
        <taxon>Melia</taxon>
    </lineage>
</organism>
<dbReference type="Proteomes" id="UP001164539">
    <property type="component" value="Chromosome 6"/>
</dbReference>
<gene>
    <name evidence="1" type="ORF">OWV82_011166</name>
</gene>
<comment type="caution">
    <text evidence="1">The sequence shown here is derived from an EMBL/GenBank/DDBJ whole genome shotgun (WGS) entry which is preliminary data.</text>
</comment>
<protein>
    <submittedName>
        <fullName evidence="1">Uncharacterized protein</fullName>
    </submittedName>
</protein>
<evidence type="ECO:0000313" key="2">
    <source>
        <dbReference type="Proteomes" id="UP001164539"/>
    </source>
</evidence>
<sequence>MDIVTRILFKLKVSYRVMERYKRKLEKKVATENGKAIRYFGDGKRNDALKCWKRMRIREQEIEELEKYQTSALGVTTYQTGNRAFRTPPESANHRHPIAAPHPNLLKEQEAYSCAHVHSSNFLLLISLDIQTSPVHFRLHKSSFSTDKFRSSVQTHAALATSTPSSNSRILSLSSAGRRMKHGGGSKPTF</sequence>
<name>A0ACC1XY96_MELAZ</name>
<reference evidence="1 2" key="1">
    <citation type="journal article" date="2023" name="Science">
        <title>Complex scaffold remodeling in plant triterpene biosynthesis.</title>
        <authorList>
            <person name="De La Pena R."/>
            <person name="Hodgson H."/>
            <person name="Liu J.C."/>
            <person name="Stephenson M.J."/>
            <person name="Martin A.C."/>
            <person name="Owen C."/>
            <person name="Harkess A."/>
            <person name="Leebens-Mack J."/>
            <person name="Jimenez L.E."/>
            <person name="Osbourn A."/>
            <person name="Sattely E.S."/>
        </authorList>
    </citation>
    <scope>NUCLEOTIDE SEQUENCE [LARGE SCALE GENOMIC DNA]</scope>
    <source>
        <strain evidence="2">cv. JPN11</strain>
        <tissue evidence="1">Leaf</tissue>
    </source>
</reference>
<accession>A0ACC1XY96</accession>